<organism evidence="1 2">
    <name type="scientific">Prunus dulcis</name>
    <name type="common">Almond</name>
    <name type="synonym">Amygdalus dulcis</name>
    <dbReference type="NCBI Taxonomy" id="3755"/>
    <lineage>
        <taxon>Eukaryota</taxon>
        <taxon>Viridiplantae</taxon>
        <taxon>Streptophyta</taxon>
        <taxon>Embryophyta</taxon>
        <taxon>Tracheophyta</taxon>
        <taxon>Spermatophyta</taxon>
        <taxon>Magnoliopsida</taxon>
        <taxon>eudicotyledons</taxon>
        <taxon>Gunneridae</taxon>
        <taxon>Pentapetalae</taxon>
        <taxon>rosids</taxon>
        <taxon>fabids</taxon>
        <taxon>Rosales</taxon>
        <taxon>Rosaceae</taxon>
        <taxon>Amygdaloideae</taxon>
        <taxon>Amygdaleae</taxon>
        <taxon>Prunus</taxon>
    </lineage>
</organism>
<name>A0AAD4WDS3_PRUDU</name>
<keyword evidence="2" id="KW-1185">Reference proteome</keyword>
<evidence type="ECO:0000313" key="2">
    <source>
        <dbReference type="Proteomes" id="UP001054821"/>
    </source>
</evidence>
<evidence type="ECO:0000313" key="1">
    <source>
        <dbReference type="EMBL" id="KAI5341625.1"/>
    </source>
</evidence>
<reference evidence="1 2" key="1">
    <citation type="journal article" date="2022" name="G3 (Bethesda)">
        <title>Whole-genome sequence and methylome profiling of the almond [Prunus dulcis (Mill.) D.A. Webb] cultivar 'Nonpareil'.</title>
        <authorList>
            <person name="D'Amico-Willman K.M."/>
            <person name="Ouma W.Z."/>
            <person name="Meulia T."/>
            <person name="Sideli G.M."/>
            <person name="Gradziel T.M."/>
            <person name="Fresnedo-Ramirez J."/>
        </authorList>
    </citation>
    <scope>NUCLEOTIDE SEQUENCE [LARGE SCALE GENOMIC DNA]</scope>
    <source>
        <strain evidence="1">Clone GOH B32 T37-40</strain>
    </source>
</reference>
<comment type="caution">
    <text evidence="1">The sequence shown here is derived from an EMBL/GenBank/DDBJ whole genome shotgun (WGS) entry which is preliminary data.</text>
</comment>
<proteinExistence type="predicted"/>
<dbReference type="Proteomes" id="UP001054821">
    <property type="component" value="Chromosome 2"/>
</dbReference>
<sequence length="96" mass="11154">MMKSRLPKTKAFSLLPKSSIHNTDYLRRSHRSPAFINILPRHHVHKQNYSLVIRANSSKFRPSSEATLTTENEAVTDGFPSLVEERKRRKINIKIK</sequence>
<dbReference type="EMBL" id="JAJFAZ020000002">
    <property type="protein sequence ID" value="KAI5341625.1"/>
    <property type="molecule type" value="Genomic_DNA"/>
</dbReference>
<gene>
    <name evidence="1" type="ORF">L3X38_009500</name>
</gene>
<accession>A0AAD4WDS3</accession>
<protein>
    <submittedName>
        <fullName evidence="1">Uncharacterized protein</fullName>
    </submittedName>
</protein>
<dbReference type="AlphaFoldDB" id="A0AAD4WDS3"/>